<feature type="compositionally biased region" description="Basic and acidic residues" evidence="1">
    <location>
        <begin position="1"/>
        <end position="11"/>
    </location>
</feature>
<sequence length="72" mass="8442">MRLEDAHRFVVVEEEEEEEGSGDLRREPEPDSESASGGRKKSKSTRMQNSIRLSRKERKRFYLSLGRLRFDG</sequence>
<accession>A0A4Y7TSF2</accession>
<evidence type="ECO:0000256" key="1">
    <source>
        <dbReference type="SAM" id="MobiDB-lite"/>
    </source>
</evidence>
<dbReference type="EMBL" id="QPFP01000004">
    <property type="protein sequence ID" value="TEB37117.1"/>
    <property type="molecule type" value="Genomic_DNA"/>
</dbReference>
<proteinExistence type="predicted"/>
<organism evidence="2 3">
    <name type="scientific">Coprinellus micaceus</name>
    <name type="common">Glistening ink-cap mushroom</name>
    <name type="synonym">Coprinus micaceus</name>
    <dbReference type="NCBI Taxonomy" id="71717"/>
    <lineage>
        <taxon>Eukaryota</taxon>
        <taxon>Fungi</taxon>
        <taxon>Dikarya</taxon>
        <taxon>Basidiomycota</taxon>
        <taxon>Agaricomycotina</taxon>
        <taxon>Agaricomycetes</taxon>
        <taxon>Agaricomycetidae</taxon>
        <taxon>Agaricales</taxon>
        <taxon>Agaricineae</taxon>
        <taxon>Psathyrellaceae</taxon>
        <taxon>Coprinellus</taxon>
    </lineage>
</organism>
<feature type="region of interest" description="Disordered" evidence="1">
    <location>
        <begin position="1"/>
        <end position="55"/>
    </location>
</feature>
<gene>
    <name evidence="2" type="ORF">FA13DRAFT_1726249</name>
</gene>
<protein>
    <submittedName>
        <fullName evidence="2">Uncharacterized protein</fullName>
    </submittedName>
</protein>
<comment type="caution">
    <text evidence="2">The sequence shown here is derived from an EMBL/GenBank/DDBJ whole genome shotgun (WGS) entry which is preliminary data.</text>
</comment>
<keyword evidence="3" id="KW-1185">Reference proteome</keyword>
<feature type="compositionally biased region" description="Acidic residues" evidence="1">
    <location>
        <begin position="12"/>
        <end position="21"/>
    </location>
</feature>
<evidence type="ECO:0000313" key="3">
    <source>
        <dbReference type="Proteomes" id="UP000298030"/>
    </source>
</evidence>
<name>A0A4Y7TSF2_COPMI</name>
<evidence type="ECO:0000313" key="2">
    <source>
        <dbReference type="EMBL" id="TEB37117.1"/>
    </source>
</evidence>
<reference evidence="2 3" key="1">
    <citation type="journal article" date="2019" name="Nat. Ecol. Evol.">
        <title>Megaphylogeny resolves global patterns of mushroom evolution.</title>
        <authorList>
            <person name="Varga T."/>
            <person name="Krizsan K."/>
            <person name="Foldi C."/>
            <person name="Dima B."/>
            <person name="Sanchez-Garcia M."/>
            <person name="Sanchez-Ramirez S."/>
            <person name="Szollosi G.J."/>
            <person name="Szarkandi J.G."/>
            <person name="Papp V."/>
            <person name="Albert L."/>
            <person name="Andreopoulos W."/>
            <person name="Angelini C."/>
            <person name="Antonin V."/>
            <person name="Barry K.W."/>
            <person name="Bougher N.L."/>
            <person name="Buchanan P."/>
            <person name="Buyck B."/>
            <person name="Bense V."/>
            <person name="Catcheside P."/>
            <person name="Chovatia M."/>
            <person name="Cooper J."/>
            <person name="Damon W."/>
            <person name="Desjardin D."/>
            <person name="Finy P."/>
            <person name="Geml J."/>
            <person name="Haridas S."/>
            <person name="Hughes K."/>
            <person name="Justo A."/>
            <person name="Karasinski D."/>
            <person name="Kautmanova I."/>
            <person name="Kiss B."/>
            <person name="Kocsube S."/>
            <person name="Kotiranta H."/>
            <person name="LaButti K.M."/>
            <person name="Lechner B.E."/>
            <person name="Liimatainen K."/>
            <person name="Lipzen A."/>
            <person name="Lukacs Z."/>
            <person name="Mihaltcheva S."/>
            <person name="Morgado L.N."/>
            <person name="Niskanen T."/>
            <person name="Noordeloos M.E."/>
            <person name="Ohm R.A."/>
            <person name="Ortiz-Santana B."/>
            <person name="Ovrebo C."/>
            <person name="Racz N."/>
            <person name="Riley R."/>
            <person name="Savchenko A."/>
            <person name="Shiryaev A."/>
            <person name="Soop K."/>
            <person name="Spirin V."/>
            <person name="Szebenyi C."/>
            <person name="Tomsovsky M."/>
            <person name="Tulloss R.E."/>
            <person name="Uehling J."/>
            <person name="Grigoriev I.V."/>
            <person name="Vagvolgyi C."/>
            <person name="Papp T."/>
            <person name="Martin F.M."/>
            <person name="Miettinen O."/>
            <person name="Hibbett D.S."/>
            <person name="Nagy L.G."/>
        </authorList>
    </citation>
    <scope>NUCLEOTIDE SEQUENCE [LARGE SCALE GENOMIC DNA]</scope>
    <source>
        <strain evidence="2 3">FP101781</strain>
    </source>
</reference>
<dbReference type="Proteomes" id="UP000298030">
    <property type="component" value="Unassembled WGS sequence"/>
</dbReference>
<dbReference type="AlphaFoldDB" id="A0A4Y7TSF2"/>